<dbReference type="EMBL" id="AXDT01000012">
    <property type="protein sequence ID" value="ERT14904.1"/>
    <property type="molecule type" value="Genomic_DNA"/>
</dbReference>
<keyword evidence="2" id="KW-1185">Reference proteome</keyword>
<evidence type="ECO:0000313" key="2">
    <source>
        <dbReference type="Proteomes" id="UP000017133"/>
    </source>
</evidence>
<dbReference type="Proteomes" id="UP000017133">
    <property type="component" value="Unassembled WGS sequence"/>
</dbReference>
<evidence type="ECO:0000313" key="1">
    <source>
        <dbReference type="EMBL" id="ERT14904.1"/>
    </source>
</evidence>
<protein>
    <submittedName>
        <fullName evidence="1">Uncharacterized protein</fullName>
    </submittedName>
</protein>
<reference evidence="1 2" key="1">
    <citation type="submission" date="2013-10" db="EMBL/GenBank/DDBJ databases">
        <title>Whole Genome Shotgun Sequence of Photorhabdus temperata J3.</title>
        <authorList>
            <person name="Park G.-S."/>
            <person name="Hong S.-J."/>
            <person name="Shin J.-H."/>
        </authorList>
    </citation>
    <scope>NUCLEOTIDE SEQUENCE [LARGE SCALE GENOMIC DNA]</scope>
    <source>
        <strain evidence="1 2">J3</strain>
    </source>
</reference>
<gene>
    <name evidence="1" type="ORF">O185_01180</name>
</gene>
<dbReference type="PATRIC" id="fig|1389415.4.peg.223"/>
<proteinExistence type="predicted"/>
<dbReference type="InterPro" id="IPR046054">
    <property type="entry name" value="DUF6012"/>
</dbReference>
<dbReference type="RefSeq" id="WP_023043463.1">
    <property type="nucleotide sequence ID" value="NZ_AXDT01000012.1"/>
</dbReference>
<name>U7R4B3_PHOTE</name>
<accession>U7R4B3</accession>
<sequence length="301" mass="34929">MLLHLTPRFYLCYSDVHVDIIDMSIPELGLILKGNKDVVLRTPYPSKRYKVVCRKKGRKAINGIFIETDKGLNDFTVVTRWAVNGDISVHKIHYHIIDSDYDAVTEYIMMWSGFFGTPYNSRTKEPKWIPAEDQPRMVTLLKDSESKRDESIYNVVDGEGIVRERTEYIDVPTVERERLATPFWGNKRLPAIEDSFSADVLDYALTLKPNNFSEFGVYAVPLRDWIREIKNDCEFDTRFLLILDEIKKKSQFFFSNTNDLINKAKSFSSTYTECSDDDKSGIDSLLTQPVFHVFIDDEKDQ</sequence>
<organism evidence="1 2">
    <name type="scientific">Photorhabdus temperata J3</name>
    <dbReference type="NCBI Taxonomy" id="1389415"/>
    <lineage>
        <taxon>Bacteria</taxon>
        <taxon>Pseudomonadati</taxon>
        <taxon>Pseudomonadota</taxon>
        <taxon>Gammaproteobacteria</taxon>
        <taxon>Enterobacterales</taxon>
        <taxon>Morganellaceae</taxon>
        <taxon>Photorhabdus</taxon>
    </lineage>
</organism>
<comment type="caution">
    <text evidence="1">The sequence shown here is derived from an EMBL/GenBank/DDBJ whole genome shotgun (WGS) entry which is preliminary data.</text>
</comment>
<dbReference type="AlphaFoldDB" id="U7R4B3"/>
<dbReference type="Pfam" id="PF19475">
    <property type="entry name" value="DUF6012"/>
    <property type="match status" value="1"/>
</dbReference>